<dbReference type="PANTHER" id="PTHR44688">
    <property type="entry name" value="DNA-BINDING TRANSCRIPTIONAL ACTIVATOR DEVR_DOSR"/>
    <property type="match status" value="1"/>
</dbReference>
<accession>A0A1L5F9B1</accession>
<dbReference type="InterPro" id="IPR016032">
    <property type="entry name" value="Sig_transdc_resp-reg_C-effctor"/>
</dbReference>
<organism evidence="5 6">
    <name type="scientific">Clostridium kluyveri</name>
    <dbReference type="NCBI Taxonomy" id="1534"/>
    <lineage>
        <taxon>Bacteria</taxon>
        <taxon>Bacillati</taxon>
        <taxon>Bacillota</taxon>
        <taxon>Clostridia</taxon>
        <taxon>Eubacteriales</taxon>
        <taxon>Clostridiaceae</taxon>
        <taxon>Clostridium</taxon>
    </lineage>
</organism>
<dbReference type="SUPFAM" id="SSF46894">
    <property type="entry name" value="C-terminal effector domain of the bipartite response regulators"/>
    <property type="match status" value="1"/>
</dbReference>
<name>A0A1L5F9B1_CLOKL</name>
<keyword evidence="1" id="KW-0805">Transcription regulation</keyword>
<evidence type="ECO:0000313" key="5">
    <source>
        <dbReference type="EMBL" id="APM39589.1"/>
    </source>
</evidence>
<dbReference type="SMART" id="SM00421">
    <property type="entry name" value="HTH_LUXR"/>
    <property type="match status" value="1"/>
</dbReference>
<keyword evidence="2" id="KW-0238">DNA-binding</keyword>
<dbReference type="InterPro" id="IPR036388">
    <property type="entry name" value="WH-like_DNA-bd_sf"/>
</dbReference>
<dbReference type="AlphaFoldDB" id="A0A1L5F9B1"/>
<dbReference type="InterPro" id="IPR027417">
    <property type="entry name" value="P-loop_NTPase"/>
</dbReference>
<evidence type="ECO:0000313" key="6">
    <source>
        <dbReference type="Proteomes" id="UP000184604"/>
    </source>
</evidence>
<dbReference type="InterPro" id="IPR059106">
    <property type="entry name" value="WHD_MalT"/>
</dbReference>
<dbReference type="PRINTS" id="PR00038">
    <property type="entry name" value="HTHLUXR"/>
</dbReference>
<feature type="domain" description="HTH luxR-type" evidence="4">
    <location>
        <begin position="756"/>
        <end position="821"/>
    </location>
</feature>
<gene>
    <name evidence="5" type="ORF">BS101_12995</name>
</gene>
<dbReference type="EMBL" id="CP018335">
    <property type="protein sequence ID" value="APM39589.1"/>
    <property type="molecule type" value="Genomic_DNA"/>
</dbReference>
<dbReference type="PANTHER" id="PTHR44688:SF25">
    <property type="entry name" value="HTH LUXR-TYPE DOMAIN-CONTAINING PROTEIN"/>
    <property type="match status" value="1"/>
</dbReference>
<evidence type="ECO:0000259" key="4">
    <source>
        <dbReference type="PROSITE" id="PS50043"/>
    </source>
</evidence>
<reference evidence="5 6" key="1">
    <citation type="submission" date="2016-12" db="EMBL/GenBank/DDBJ databases">
        <title>Complete genome sequence of Clostridium kluyveri JZZ isolated from the pit mud of a Chinese flavor liquor-making factory.</title>
        <authorList>
            <person name="Wang Y."/>
        </authorList>
    </citation>
    <scope>NUCLEOTIDE SEQUENCE [LARGE SCALE GENOMIC DNA]</scope>
    <source>
        <strain evidence="5 6">JZZ</strain>
    </source>
</reference>
<dbReference type="SUPFAM" id="SSF52540">
    <property type="entry name" value="P-loop containing nucleoside triphosphate hydrolases"/>
    <property type="match status" value="1"/>
</dbReference>
<proteinExistence type="predicted"/>
<dbReference type="Pfam" id="PF25873">
    <property type="entry name" value="WHD_MalT"/>
    <property type="match status" value="1"/>
</dbReference>
<dbReference type="RefSeq" id="WP_073539209.1">
    <property type="nucleotide sequence ID" value="NZ_CP018335.1"/>
</dbReference>
<evidence type="ECO:0000256" key="2">
    <source>
        <dbReference type="ARBA" id="ARBA00023125"/>
    </source>
</evidence>
<dbReference type="Pfam" id="PF00196">
    <property type="entry name" value="GerE"/>
    <property type="match status" value="1"/>
</dbReference>
<evidence type="ECO:0000256" key="1">
    <source>
        <dbReference type="ARBA" id="ARBA00023015"/>
    </source>
</evidence>
<evidence type="ECO:0000256" key="3">
    <source>
        <dbReference type="ARBA" id="ARBA00023163"/>
    </source>
</evidence>
<sequence length="823" mass="95103">MKIKLLKRERINRILSAIYDYPLTIVEAPMGFGKTTAVKGFLAAKKQKPLWITFLNTGEPLSFLWHEFTSEISKVDEEVGTRLQKLGFPVDVPQTAKVLAVLGEIEFKEKTVLLLDDYHLLSNMQFSTLLFQIVSEDMDNLYIVIITRDTTKINFTDLYLKGMCHVISQQQLKFTDDEIYSYCKMMTNTISEADLSNISKYTDGWISLIYMILVALKKGIPVGINDTIDELVEKVLFNSYDKFLQNFLLKLSIMDSFTVEQVLFVTQEEKTHEILKSLHRENSFVFYDDINKIYKIHNVMLDFLKIRQHFKKEELQELYRRLGQWYLERKEFLTAYSYLNRAGAVESILTHLNNPANIRNELIDFEDSLEMFRRAPQELLNKYPIAYLQYILFAIVKGNQGTISVCAKRLDQLEQDFELMKNIDDRYRNRVIAEANIIRKIIMFNHIEETSSRNDFILELLKGEQSYILLRENEFTFGSPHLLYIYFRDQGTFKKILSTIINKFPVHSKYADGCGTGSEYLALAEYELETGGWQAAELNSFKAIYKAKTKDQNSIIICANFNLIRLYILQGKITKAIEMLKQLEKDIAEVNNPIYNTTIDICKGYTYANLDQAEKIPYWLQIGDMSSANFFYQGIAFNYLVYGKAVLLSRNYVKLEMLAESFVDYFSVFSNQLAFIHNSIFEAAAKYQLYGLKTGTAVMESALVKGQADDIIMPFVENATHIMPMVKAIAHNDSNNEYIKRILVFSEQYVESLNSAKLKKVKLSQREIEVLSLTAEGLKREEIANRLFMSQGTVKTHLQNIYQKLETSGKVSAIKIAQMNGLI</sequence>
<dbReference type="InterPro" id="IPR000792">
    <property type="entry name" value="Tscrpt_reg_LuxR_C"/>
</dbReference>
<dbReference type="GO" id="GO:0006355">
    <property type="term" value="P:regulation of DNA-templated transcription"/>
    <property type="evidence" value="ECO:0007669"/>
    <property type="project" value="InterPro"/>
</dbReference>
<dbReference type="PROSITE" id="PS50043">
    <property type="entry name" value="HTH_LUXR_2"/>
    <property type="match status" value="1"/>
</dbReference>
<dbReference type="GO" id="GO:0003677">
    <property type="term" value="F:DNA binding"/>
    <property type="evidence" value="ECO:0007669"/>
    <property type="project" value="UniProtKB-KW"/>
</dbReference>
<dbReference type="CDD" id="cd06170">
    <property type="entry name" value="LuxR_C_like"/>
    <property type="match status" value="1"/>
</dbReference>
<dbReference type="Proteomes" id="UP000184604">
    <property type="component" value="Chromosome"/>
</dbReference>
<protein>
    <submittedName>
        <fullName evidence="5">LuxR family transcriptional regulator</fullName>
    </submittedName>
</protein>
<keyword evidence="3" id="KW-0804">Transcription</keyword>
<dbReference type="Gene3D" id="1.10.10.10">
    <property type="entry name" value="Winged helix-like DNA-binding domain superfamily/Winged helix DNA-binding domain"/>
    <property type="match status" value="1"/>
</dbReference>